<accession>A0A0S4IN10</accession>
<evidence type="ECO:0000313" key="1">
    <source>
        <dbReference type="EMBL" id="CUE69838.1"/>
    </source>
</evidence>
<dbReference type="EMBL" id="CYKH01000079">
    <property type="protein sequence ID" value="CUE69838.1"/>
    <property type="molecule type" value="Genomic_DNA"/>
</dbReference>
<proteinExistence type="predicted"/>
<organism evidence="1 2">
    <name type="scientific">Bodo saltans</name>
    <name type="common">Flagellated protozoan</name>
    <dbReference type="NCBI Taxonomy" id="75058"/>
    <lineage>
        <taxon>Eukaryota</taxon>
        <taxon>Discoba</taxon>
        <taxon>Euglenozoa</taxon>
        <taxon>Kinetoplastea</taxon>
        <taxon>Metakinetoplastina</taxon>
        <taxon>Eubodonida</taxon>
        <taxon>Bodonidae</taxon>
        <taxon>Bodo</taxon>
    </lineage>
</organism>
<sequence>MVNLLDATTTLMSSLPYPGINILIIAILKGTPAPVIQTNVTIEICDNSTVELAAISSSSQPTETDVLAFINFPAVANHSTFVVHDVWRDVAVYGSPFAAIGDVVVEGCTMVVESVTGISMLLYVAMGPLRLTGVTQLRYDHVSATSLRYGVPMHAFTIGVVKSGSS</sequence>
<protein>
    <submittedName>
        <fullName evidence="1">Uncharacterized protein</fullName>
    </submittedName>
</protein>
<name>A0A0S4IN10_BODSA</name>
<dbReference type="VEuPathDB" id="TriTrypDB:BSAL_52190"/>
<reference evidence="2" key="1">
    <citation type="submission" date="2015-09" db="EMBL/GenBank/DDBJ databases">
        <authorList>
            <consortium name="Pathogen Informatics"/>
        </authorList>
    </citation>
    <scope>NUCLEOTIDE SEQUENCE [LARGE SCALE GENOMIC DNA]</scope>
    <source>
        <strain evidence="2">Lake Konstanz</strain>
    </source>
</reference>
<evidence type="ECO:0000313" key="2">
    <source>
        <dbReference type="Proteomes" id="UP000051952"/>
    </source>
</evidence>
<keyword evidence="2" id="KW-1185">Reference proteome</keyword>
<dbReference type="Proteomes" id="UP000051952">
    <property type="component" value="Unassembled WGS sequence"/>
</dbReference>
<gene>
    <name evidence="1" type="ORF">BSAL_52190</name>
</gene>
<dbReference type="AlphaFoldDB" id="A0A0S4IN10"/>